<dbReference type="InterPro" id="IPR007543">
    <property type="entry name" value="LptD_C"/>
</dbReference>
<dbReference type="PANTHER" id="PTHR30189:SF1">
    <property type="entry name" value="LPS-ASSEMBLY PROTEIN LPTD"/>
    <property type="match status" value="1"/>
</dbReference>
<keyword evidence="4" id="KW-1185">Reference proteome</keyword>
<evidence type="ECO:0000259" key="2">
    <source>
        <dbReference type="Pfam" id="PF04453"/>
    </source>
</evidence>
<keyword evidence="1" id="KW-0472">Membrane</keyword>
<evidence type="ECO:0000313" key="4">
    <source>
        <dbReference type="Proteomes" id="UP000291301"/>
    </source>
</evidence>
<comment type="caution">
    <text evidence="1">Lacks conserved residue(s) required for the propagation of feature annotation.</text>
</comment>
<comment type="subunit">
    <text evidence="1">Component of the lipopolysaccharide transport and assembly complex.</text>
</comment>
<organism evidence="3 4">
    <name type="scientific">Oricola cellulosilytica</name>
    <dbReference type="NCBI Taxonomy" id="1429082"/>
    <lineage>
        <taxon>Bacteria</taxon>
        <taxon>Pseudomonadati</taxon>
        <taxon>Pseudomonadota</taxon>
        <taxon>Alphaproteobacteria</taxon>
        <taxon>Hyphomicrobiales</taxon>
        <taxon>Ahrensiaceae</taxon>
        <taxon>Oricola</taxon>
    </lineage>
</organism>
<name>A0A4R0PBH2_9HYPH</name>
<dbReference type="PANTHER" id="PTHR30189">
    <property type="entry name" value="LPS-ASSEMBLY PROTEIN"/>
    <property type="match status" value="1"/>
</dbReference>
<dbReference type="AlphaFoldDB" id="A0A4R0PBH2"/>
<comment type="function">
    <text evidence="1">Involved in the assembly of lipopolysaccharide (LPS) at the surface of the outer membrane.</text>
</comment>
<reference evidence="3 4" key="1">
    <citation type="journal article" date="2015" name="Antonie Van Leeuwenhoek">
        <title>Oricola cellulosilytica gen. nov., sp. nov., a cellulose-degrading bacterium of the family Phyllobacteriaceae isolated from surface seashore water, and emended descriptions of Mesorhizobium loti and Phyllobacterium myrsinacearum.</title>
        <authorList>
            <person name="Hameed A."/>
            <person name="Shahina M."/>
            <person name="Lai W.A."/>
            <person name="Lin S.Y."/>
            <person name="Young L.S."/>
            <person name="Liu Y.C."/>
            <person name="Hsu Y.H."/>
            <person name="Young C.C."/>
        </authorList>
    </citation>
    <scope>NUCLEOTIDE SEQUENCE [LARGE SCALE GENOMIC DNA]</scope>
    <source>
        <strain evidence="3 4">KCTC 52183</strain>
    </source>
</reference>
<dbReference type="InterPro" id="IPR020889">
    <property type="entry name" value="LipoPS_assembly_LptD"/>
</dbReference>
<feature type="domain" description="LptD C-terminal" evidence="2">
    <location>
        <begin position="292"/>
        <end position="692"/>
    </location>
</feature>
<dbReference type="HAMAP" id="MF_01411">
    <property type="entry name" value="LPS_assembly_LptD"/>
    <property type="match status" value="1"/>
</dbReference>
<dbReference type="OrthoDB" id="9760225at2"/>
<keyword evidence="1" id="KW-0998">Cell outer membrane</keyword>
<gene>
    <name evidence="1" type="primary">lptD</name>
    <name evidence="3" type="ORF">E0D97_09540</name>
</gene>
<dbReference type="GO" id="GO:0009279">
    <property type="term" value="C:cell outer membrane"/>
    <property type="evidence" value="ECO:0007669"/>
    <property type="project" value="UniProtKB-SubCell"/>
</dbReference>
<accession>A0A4R0PBH2</accession>
<dbReference type="EMBL" id="SJST01000003">
    <property type="protein sequence ID" value="TCD14612.1"/>
    <property type="molecule type" value="Genomic_DNA"/>
</dbReference>
<dbReference type="Proteomes" id="UP000291301">
    <property type="component" value="Unassembled WGS sequence"/>
</dbReference>
<dbReference type="SUPFAM" id="SSF56935">
    <property type="entry name" value="Porins"/>
    <property type="match status" value="1"/>
</dbReference>
<comment type="caution">
    <text evidence="3">The sequence shown here is derived from an EMBL/GenBank/DDBJ whole genome shotgun (WGS) entry which is preliminary data.</text>
</comment>
<sequence length="760" mass="83586">MGAGVLAGLAAGVPAFAQTTESVAGLTRVQDESPLLLQADELVYDRDRESVAAVGDVQLDYGGTRLVARRVIYNQRTARMVAIGNVEIVQPDGTRVFADEIDVTEDFADGFVNALRIVTPDKTYIAAENAVREGGTTTTFGHGVYTACEPCRERPEKPPLWQIKAQRVIWNGEEKTIRFEKASFEFFGMPIAYLPVFTTADPTVKRKTGFLMPGVRYSQELGFGLAIPYFIALAPNYDLKLTGTGFTRQGGLGEATFRHRTENGLYTITAAGIHQLTPEAFDPITQDSTHVNRAMIGTTGKFKINPRWTFGWDVLAQTDKNFSRTYDITGFSDLVQQNEVYLTGLGDRNFFDARVMQFDVQESDPDGAGRDAQQPWVLPSIDYNAVTSRPVAGGELAFNVNARGISRDIADQRGNPADSNFATRGLRGENGRITTEAEWRRTYIAPNGVALTPILAAQADANFLDTSTFPSYSATGAALTSDDTFYRSMVTAGMEVRWPILFSSTSSVHVLEPIAQVFARPDETGSGKLPNEDAQSFVFDTTTLFERDKFSGYDRIEGGHRANVGLRYTGTFNNGWTLFGTVGQSYNLGGENPFAAPDLLNVGAESGLETDQSDFVGMFGASYNNWLRAAVRARFDETTFENRRTETEAEIHTGRFTAGAEYAFVQAQPTYGFAADRHEVTTRASVRFGENWQAFGGATYDIVNDRFSRNGIGLAYDDECFSLTLRFDQSRDNSEVQSNSFAFRISLRTLGDFGSAGTDF</sequence>
<evidence type="ECO:0000313" key="3">
    <source>
        <dbReference type="EMBL" id="TCD14612.1"/>
    </source>
</evidence>
<comment type="subcellular location">
    <subcellularLocation>
        <location evidence="1">Cell outer membrane</location>
    </subcellularLocation>
</comment>
<dbReference type="InterPro" id="IPR050218">
    <property type="entry name" value="LptD"/>
</dbReference>
<evidence type="ECO:0000256" key="1">
    <source>
        <dbReference type="HAMAP-Rule" id="MF_01411"/>
    </source>
</evidence>
<dbReference type="GO" id="GO:0015920">
    <property type="term" value="P:lipopolysaccharide transport"/>
    <property type="evidence" value="ECO:0007669"/>
    <property type="project" value="InterPro"/>
</dbReference>
<dbReference type="GO" id="GO:1990351">
    <property type="term" value="C:transporter complex"/>
    <property type="evidence" value="ECO:0007669"/>
    <property type="project" value="TreeGrafter"/>
</dbReference>
<dbReference type="GO" id="GO:0043165">
    <property type="term" value="P:Gram-negative-bacterium-type cell outer membrane assembly"/>
    <property type="evidence" value="ECO:0007669"/>
    <property type="project" value="UniProtKB-UniRule"/>
</dbReference>
<comment type="similarity">
    <text evidence="1">Belongs to the LptD family.</text>
</comment>
<keyword evidence="1" id="KW-0732">Signal</keyword>
<dbReference type="Pfam" id="PF04453">
    <property type="entry name" value="LptD"/>
    <property type="match status" value="1"/>
</dbReference>
<proteinExistence type="inferred from homology"/>
<protein>
    <recommendedName>
        <fullName evidence="1">LPS-assembly protein LptD</fullName>
    </recommendedName>
</protein>